<dbReference type="EMBL" id="JACMYC010000003">
    <property type="protein sequence ID" value="MBC2960065.1"/>
    <property type="molecule type" value="Genomic_DNA"/>
</dbReference>
<dbReference type="SUPFAM" id="SSF46689">
    <property type="entry name" value="Homeodomain-like"/>
    <property type="match status" value="1"/>
</dbReference>
<reference evidence="6 7" key="1">
    <citation type="submission" date="2020-08" db="EMBL/GenBank/DDBJ databases">
        <title>novel species in genus Nocardioides.</title>
        <authorList>
            <person name="Zhang G."/>
        </authorList>
    </citation>
    <scope>NUCLEOTIDE SEQUENCE [LARGE SCALE GENOMIC DNA]</scope>
    <source>
        <strain evidence="6 7">SC8A-24</strain>
    </source>
</reference>
<dbReference type="InterPro" id="IPR001647">
    <property type="entry name" value="HTH_TetR"/>
</dbReference>
<gene>
    <name evidence="6" type="ORF">H7344_07125</name>
</gene>
<evidence type="ECO:0000256" key="4">
    <source>
        <dbReference type="PROSITE-ProRule" id="PRU00335"/>
    </source>
</evidence>
<evidence type="ECO:0000256" key="1">
    <source>
        <dbReference type="ARBA" id="ARBA00023015"/>
    </source>
</evidence>
<dbReference type="PANTHER" id="PTHR30055">
    <property type="entry name" value="HTH-TYPE TRANSCRIPTIONAL REGULATOR RUTR"/>
    <property type="match status" value="1"/>
</dbReference>
<keyword evidence="1" id="KW-0805">Transcription regulation</keyword>
<evidence type="ECO:0000313" key="7">
    <source>
        <dbReference type="Proteomes" id="UP000604001"/>
    </source>
</evidence>
<protein>
    <submittedName>
        <fullName evidence="6">Helix-turn-helix transcriptional regulator</fullName>
    </submittedName>
</protein>
<dbReference type="Proteomes" id="UP000604001">
    <property type="component" value="Unassembled WGS sequence"/>
</dbReference>
<dbReference type="SUPFAM" id="SSF48498">
    <property type="entry name" value="Tetracyclin repressor-like, C-terminal domain"/>
    <property type="match status" value="1"/>
</dbReference>
<keyword evidence="2 4" id="KW-0238">DNA-binding</keyword>
<dbReference type="RefSeq" id="WP_186345317.1">
    <property type="nucleotide sequence ID" value="NZ_BMMR01000003.1"/>
</dbReference>
<evidence type="ECO:0000259" key="5">
    <source>
        <dbReference type="PROSITE" id="PS50977"/>
    </source>
</evidence>
<organism evidence="6 7">
    <name type="scientific">Nocardioides deserti</name>
    <dbReference type="NCBI Taxonomy" id="1588644"/>
    <lineage>
        <taxon>Bacteria</taxon>
        <taxon>Bacillati</taxon>
        <taxon>Actinomycetota</taxon>
        <taxon>Actinomycetes</taxon>
        <taxon>Propionibacteriales</taxon>
        <taxon>Nocardioidaceae</taxon>
        <taxon>Nocardioides</taxon>
    </lineage>
</organism>
<dbReference type="PROSITE" id="PS50977">
    <property type="entry name" value="HTH_TETR_2"/>
    <property type="match status" value="1"/>
</dbReference>
<dbReference type="Gene3D" id="1.10.10.60">
    <property type="entry name" value="Homeodomain-like"/>
    <property type="match status" value="1"/>
</dbReference>
<comment type="caution">
    <text evidence="6">The sequence shown here is derived from an EMBL/GenBank/DDBJ whole genome shotgun (WGS) entry which is preliminary data.</text>
</comment>
<keyword evidence="3" id="KW-0804">Transcription</keyword>
<dbReference type="InterPro" id="IPR011075">
    <property type="entry name" value="TetR_C"/>
</dbReference>
<dbReference type="InterPro" id="IPR036271">
    <property type="entry name" value="Tet_transcr_reg_TetR-rel_C_sf"/>
</dbReference>
<evidence type="ECO:0000313" key="6">
    <source>
        <dbReference type="EMBL" id="MBC2960065.1"/>
    </source>
</evidence>
<name>A0ABR6U6Q5_9ACTN</name>
<evidence type="ECO:0000256" key="2">
    <source>
        <dbReference type="ARBA" id="ARBA00023125"/>
    </source>
</evidence>
<evidence type="ECO:0000256" key="3">
    <source>
        <dbReference type="ARBA" id="ARBA00023163"/>
    </source>
</evidence>
<feature type="domain" description="HTH tetR-type" evidence="5">
    <location>
        <begin position="13"/>
        <end position="73"/>
    </location>
</feature>
<proteinExistence type="predicted"/>
<accession>A0ABR6U6Q5</accession>
<dbReference type="InterPro" id="IPR009057">
    <property type="entry name" value="Homeodomain-like_sf"/>
</dbReference>
<dbReference type="PRINTS" id="PR00455">
    <property type="entry name" value="HTHTETR"/>
</dbReference>
<dbReference type="Pfam" id="PF16859">
    <property type="entry name" value="TetR_C_11"/>
    <property type="match status" value="1"/>
</dbReference>
<dbReference type="Gene3D" id="1.10.357.10">
    <property type="entry name" value="Tetracycline Repressor, domain 2"/>
    <property type="match status" value="1"/>
</dbReference>
<dbReference type="InterPro" id="IPR050109">
    <property type="entry name" value="HTH-type_TetR-like_transc_reg"/>
</dbReference>
<keyword evidence="7" id="KW-1185">Reference proteome</keyword>
<sequence length="210" mass="22756">MPSTERSGRPRDPEVDRRVEAAALAVFARQGWAGFSIEAVAREAGVGKASVYLRWRSKEELLTDAVAHAFAPIAEIDTGRVRDDLLALAELLLDLYEGRHGLAARRMTVESEVTPGIAERWRDVRAAQVAAARRIVRRAVERGELPADAPVTLVIDTLCGAAMLRPVAVPERLRGRAAAARSRYAHDLVDFVLAAARAASSSATRQESPA</sequence>
<dbReference type="Pfam" id="PF00440">
    <property type="entry name" value="TetR_N"/>
    <property type="match status" value="1"/>
</dbReference>
<feature type="DNA-binding region" description="H-T-H motif" evidence="4">
    <location>
        <begin position="36"/>
        <end position="55"/>
    </location>
</feature>
<dbReference type="PANTHER" id="PTHR30055:SF148">
    <property type="entry name" value="TETR-FAMILY TRANSCRIPTIONAL REGULATOR"/>
    <property type="match status" value="1"/>
</dbReference>